<proteinExistence type="predicted"/>
<evidence type="ECO:0000313" key="2">
    <source>
        <dbReference type="Proteomes" id="UP000826195"/>
    </source>
</evidence>
<dbReference type="EMBL" id="JAHXZJ010001864">
    <property type="protein sequence ID" value="KAH0550220.1"/>
    <property type="molecule type" value="Genomic_DNA"/>
</dbReference>
<name>A0AAV7IBQ7_COTGL</name>
<accession>A0AAV7IBQ7</accession>
<dbReference type="Proteomes" id="UP000826195">
    <property type="component" value="Unassembled WGS sequence"/>
</dbReference>
<protein>
    <submittedName>
        <fullName evidence="1">Uncharacterized protein</fullName>
    </submittedName>
</protein>
<comment type="caution">
    <text evidence="1">The sequence shown here is derived from an EMBL/GenBank/DDBJ whole genome shotgun (WGS) entry which is preliminary data.</text>
</comment>
<reference evidence="1 2" key="1">
    <citation type="journal article" date="2021" name="J. Hered.">
        <title>A chromosome-level genome assembly of the parasitoid wasp, Cotesia glomerata (Hymenoptera: Braconidae).</title>
        <authorList>
            <person name="Pinto B.J."/>
            <person name="Weis J.J."/>
            <person name="Gamble T."/>
            <person name="Ode P.J."/>
            <person name="Paul R."/>
            <person name="Zaspel J.M."/>
        </authorList>
    </citation>
    <scope>NUCLEOTIDE SEQUENCE [LARGE SCALE GENOMIC DNA]</scope>
    <source>
        <strain evidence="1">CgM1</strain>
    </source>
</reference>
<dbReference type="AlphaFoldDB" id="A0AAV7IBQ7"/>
<gene>
    <name evidence="1" type="ORF">KQX54_018186</name>
</gene>
<keyword evidence="2" id="KW-1185">Reference proteome</keyword>
<organism evidence="1 2">
    <name type="scientific">Cotesia glomerata</name>
    <name type="common">Lepidopteran parasitic wasp</name>
    <name type="synonym">Apanteles glomeratus</name>
    <dbReference type="NCBI Taxonomy" id="32391"/>
    <lineage>
        <taxon>Eukaryota</taxon>
        <taxon>Metazoa</taxon>
        <taxon>Ecdysozoa</taxon>
        <taxon>Arthropoda</taxon>
        <taxon>Hexapoda</taxon>
        <taxon>Insecta</taxon>
        <taxon>Pterygota</taxon>
        <taxon>Neoptera</taxon>
        <taxon>Endopterygota</taxon>
        <taxon>Hymenoptera</taxon>
        <taxon>Apocrita</taxon>
        <taxon>Ichneumonoidea</taxon>
        <taxon>Braconidae</taxon>
        <taxon>Microgastrinae</taxon>
        <taxon>Cotesia</taxon>
    </lineage>
</organism>
<sequence>MSVRKRASSPMEFTLQFNKYTHHLCYLFFVPGDPRKVSATLYSLVVDMLTEESTRKKRDRERWLLTETNCDYS</sequence>
<evidence type="ECO:0000313" key="1">
    <source>
        <dbReference type="EMBL" id="KAH0550220.1"/>
    </source>
</evidence>